<dbReference type="OrthoDB" id="9791271at2"/>
<reference evidence="2" key="2">
    <citation type="journal article" date="2016" name="Int. J. Syst. Evol. Microbiol.">
        <title>Caldimicrobium thiodismutans sp. nov., a sulfur-disproportionating bacterium isolated from a hot spring.</title>
        <authorList>
            <person name="Kojima H."/>
            <person name="Umezawa K."/>
            <person name="Fukui M."/>
        </authorList>
    </citation>
    <scope>NUCLEOTIDE SEQUENCE [LARGE SCALE GENOMIC DNA]</scope>
    <source>
        <strain evidence="2">TF1</strain>
    </source>
</reference>
<evidence type="ECO:0000313" key="2">
    <source>
        <dbReference type="Proteomes" id="UP000068196"/>
    </source>
</evidence>
<dbReference type="Proteomes" id="UP000068196">
    <property type="component" value="Chromosome"/>
</dbReference>
<dbReference type="InterPro" id="IPR054230">
    <property type="entry name" value="DUF6955"/>
</dbReference>
<proteinExistence type="predicted"/>
<dbReference type="KEGG" id="cthi:THC_1310"/>
<organism evidence="1 2">
    <name type="scientific">Caldimicrobium thiodismutans</name>
    <dbReference type="NCBI Taxonomy" id="1653476"/>
    <lineage>
        <taxon>Bacteria</taxon>
        <taxon>Pseudomonadati</taxon>
        <taxon>Thermodesulfobacteriota</taxon>
        <taxon>Thermodesulfobacteria</taxon>
        <taxon>Thermodesulfobacteriales</taxon>
        <taxon>Thermodesulfobacteriaceae</taxon>
        <taxon>Caldimicrobium</taxon>
    </lineage>
</organism>
<dbReference type="Pfam" id="PF22271">
    <property type="entry name" value="DUF6955"/>
    <property type="match status" value="1"/>
</dbReference>
<reference evidence="1 2" key="1">
    <citation type="journal article" date="2016" name="Int. J. Syst. Evol. Microbiol.">
        <title>Caldimicrobium thiodismutans sp. nov., a sulfur-disproportionating bacterium isolated from a hot spring, and emended description of the genus Caldimicrobium.</title>
        <authorList>
            <person name="Kojima H."/>
            <person name="Umezawa K."/>
            <person name="Fukui M."/>
        </authorList>
    </citation>
    <scope>NUCLEOTIDE SEQUENCE [LARGE SCALE GENOMIC DNA]</scope>
    <source>
        <strain evidence="1 2">TF1</strain>
    </source>
</reference>
<dbReference type="RefSeq" id="WP_068515049.1">
    <property type="nucleotide sequence ID" value="NZ_AP014945.1"/>
</dbReference>
<accession>A0A0U5AYC5</accession>
<dbReference type="AlphaFoldDB" id="A0A0U5AYC5"/>
<gene>
    <name evidence="1" type="ORF">THC_1310</name>
</gene>
<keyword evidence="2" id="KW-1185">Reference proteome</keyword>
<dbReference type="STRING" id="1653476.THC_1310"/>
<dbReference type="EMBL" id="AP014945">
    <property type="protein sequence ID" value="BAU23678.1"/>
    <property type="molecule type" value="Genomic_DNA"/>
</dbReference>
<sequence length="119" mass="13274">MEYILEVFLDDYRLGKIKGSPVESNIETVFGGELKVLKVKVGEETKNDVLKAFETARIDSRACITDTPVAFKRALFEEIAKQKSLGEEVVKAVLGRINEIKELAAKESDFLPAPEIETD</sequence>
<evidence type="ECO:0000313" key="1">
    <source>
        <dbReference type="EMBL" id="BAU23678.1"/>
    </source>
</evidence>
<dbReference type="PATRIC" id="fig|1653476.3.peg.1359"/>
<name>A0A0U5AYC5_9BACT</name>
<protein>
    <submittedName>
        <fullName evidence="1">Uncharacterized protein</fullName>
    </submittedName>
</protein>